<reference evidence="9 10" key="1">
    <citation type="submission" date="2017-02" db="EMBL/GenBank/DDBJ databases">
        <authorList>
            <person name="Peterson S.W."/>
        </authorList>
    </citation>
    <scope>NUCLEOTIDE SEQUENCE [LARGE SCALE GENOMIC DNA]</scope>
    <source>
        <strain evidence="9 10">DSM 16080</strain>
    </source>
</reference>
<evidence type="ECO:0000256" key="3">
    <source>
        <dbReference type="SAM" id="Coils"/>
    </source>
</evidence>
<dbReference type="PANTHER" id="PTHR30158">
    <property type="entry name" value="ACRA/E-RELATED COMPONENT OF DRUG EFFLUX TRANSPORTER"/>
    <property type="match status" value="1"/>
</dbReference>
<gene>
    <name evidence="9" type="ORF">SAMN02745704_00221</name>
</gene>
<dbReference type="InterPro" id="IPR058624">
    <property type="entry name" value="MdtA-like_HH"/>
</dbReference>
<dbReference type="Gene3D" id="2.40.30.170">
    <property type="match status" value="1"/>
</dbReference>
<evidence type="ECO:0000259" key="7">
    <source>
        <dbReference type="Pfam" id="PF25944"/>
    </source>
</evidence>
<evidence type="ECO:0000259" key="6">
    <source>
        <dbReference type="Pfam" id="PF25917"/>
    </source>
</evidence>
<evidence type="ECO:0000256" key="4">
    <source>
        <dbReference type="SAM" id="MobiDB-lite"/>
    </source>
</evidence>
<dbReference type="AlphaFoldDB" id="A0A1T4W3H5"/>
<evidence type="ECO:0000256" key="1">
    <source>
        <dbReference type="ARBA" id="ARBA00004196"/>
    </source>
</evidence>
<dbReference type="RefSeq" id="WP_234990587.1">
    <property type="nucleotide sequence ID" value="NZ_FUYC01000001.1"/>
</dbReference>
<dbReference type="Proteomes" id="UP000190027">
    <property type="component" value="Unassembled WGS sequence"/>
</dbReference>
<dbReference type="NCBIfam" id="TIGR01730">
    <property type="entry name" value="RND_mfp"/>
    <property type="match status" value="1"/>
</dbReference>
<evidence type="ECO:0000259" key="5">
    <source>
        <dbReference type="Pfam" id="PF25876"/>
    </source>
</evidence>
<feature type="domain" description="Multidrug resistance protein MdtA-like barrel-sandwich hybrid" evidence="6">
    <location>
        <begin position="64"/>
        <end position="201"/>
    </location>
</feature>
<dbReference type="Pfam" id="PF25967">
    <property type="entry name" value="RND-MFP_C"/>
    <property type="match status" value="1"/>
</dbReference>
<evidence type="ECO:0000313" key="10">
    <source>
        <dbReference type="Proteomes" id="UP000190027"/>
    </source>
</evidence>
<dbReference type="InterPro" id="IPR058626">
    <property type="entry name" value="MdtA-like_b-barrel"/>
</dbReference>
<keyword evidence="3" id="KW-0175">Coiled coil</keyword>
<dbReference type="Pfam" id="PF25876">
    <property type="entry name" value="HH_MFP_RND"/>
    <property type="match status" value="1"/>
</dbReference>
<protein>
    <submittedName>
        <fullName evidence="9">Membrane fusion protein, multidrug efflux system</fullName>
    </submittedName>
</protein>
<evidence type="ECO:0000256" key="2">
    <source>
        <dbReference type="ARBA" id="ARBA00009477"/>
    </source>
</evidence>
<dbReference type="InterPro" id="IPR006143">
    <property type="entry name" value="RND_pump_MFP"/>
</dbReference>
<feature type="region of interest" description="Disordered" evidence="4">
    <location>
        <begin position="368"/>
        <end position="400"/>
    </location>
</feature>
<dbReference type="STRING" id="1121449.SAMN02745704_00221"/>
<name>A0A1T4W3H5_9BACT</name>
<dbReference type="Gene3D" id="2.40.420.20">
    <property type="match status" value="1"/>
</dbReference>
<feature type="coiled-coil region" evidence="3">
    <location>
        <begin position="105"/>
        <end position="132"/>
    </location>
</feature>
<comment type="subcellular location">
    <subcellularLocation>
        <location evidence="1">Cell envelope</location>
    </subcellularLocation>
</comment>
<dbReference type="GO" id="GO:0046677">
    <property type="term" value="P:response to antibiotic"/>
    <property type="evidence" value="ECO:0007669"/>
    <property type="project" value="TreeGrafter"/>
</dbReference>
<dbReference type="InterPro" id="IPR058627">
    <property type="entry name" value="MdtA-like_C"/>
</dbReference>
<dbReference type="Gene3D" id="1.10.287.470">
    <property type="entry name" value="Helix hairpin bin"/>
    <property type="match status" value="1"/>
</dbReference>
<dbReference type="Gene3D" id="2.40.50.100">
    <property type="match status" value="1"/>
</dbReference>
<dbReference type="EMBL" id="FUYC01000001">
    <property type="protein sequence ID" value="SKA71854.1"/>
    <property type="molecule type" value="Genomic_DNA"/>
</dbReference>
<sequence length="400" mass="43799">MTTIHTTIHRLGLLLLVVFALALSGCGNEEQQGQMPPPMVKAMTIKRANQPITFEYMGQTAGAREIDITARTGGILLERKYVEGSYVDENDLLFTIDPEKSDANLAQYVSTLARERATLENARRERNRIVKLYKDGAVSAQERDNAVTAYESALASVQEAEAKVRDARISVDYNEVRAPISGMTSKETMSEGSLVISNSSVLTTITQLDPFYVNFSVPSAVALRNRRWLAEGKMFLENDEYTLGLRLVDGSIYPISGFINFSDKRVDPQTGSIRVRGEFSNPDKLVLPGQYVRIFVKGAVLKDALLIPQRAVLFTQQGPIAYVLDEQNMPTPRPLKLGIEIEDSFVVESGLEAGDRIVSEGVIKVRPGAPVNVAQPQPPEGQAPGDGSAPDGQTPDGEEQ</sequence>
<evidence type="ECO:0000259" key="8">
    <source>
        <dbReference type="Pfam" id="PF25967"/>
    </source>
</evidence>
<dbReference type="Pfam" id="PF25917">
    <property type="entry name" value="BSH_RND"/>
    <property type="match status" value="1"/>
</dbReference>
<comment type="similarity">
    <text evidence="2">Belongs to the membrane fusion protein (MFP) (TC 8.A.1) family.</text>
</comment>
<organism evidence="9 10">
    <name type="scientific">Paucidesulfovibrio gracilis DSM 16080</name>
    <dbReference type="NCBI Taxonomy" id="1121449"/>
    <lineage>
        <taxon>Bacteria</taxon>
        <taxon>Pseudomonadati</taxon>
        <taxon>Thermodesulfobacteriota</taxon>
        <taxon>Desulfovibrionia</taxon>
        <taxon>Desulfovibrionales</taxon>
        <taxon>Desulfovibrionaceae</taxon>
        <taxon>Paucidesulfovibrio</taxon>
    </lineage>
</organism>
<dbReference type="InterPro" id="IPR058625">
    <property type="entry name" value="MdtA-like_BSH"/>
</dbReference>
<accession>A0A1T4W3H5</accession>
<feature type="domain" description="Multidrug resistance protein MdtA-like C-terminal permuted SH3" evidence="8">
    <location>
        <begin position="303"/>
        <end position="362"/>
    </location>
</feature>
<dbReference type="SUPFAM" id="SSF111369">
    <property type="entry name" value="HlyD-like secretion proteins"/>
    <property type="match status" value="1"/>
</dbReference>
<dbReference type="Pfam" id="PF25944">
    <property type="entry name" value="Beta-barrel_RND"/>
    <property type="match status" value="1"/>
</dbReference>
<feature type="domain" description="Multidrug resistance protein MdtA-like alpha-helical hairpin" evidence="5">
    <location>
        <begin position="105"/>
        <end position="173"/>
    </location>
</feature>
<evidence type="ECO:0000313" key="9">
    <source>
        <dbReference type="EMBL" id="SKA71854.1"/>
    </source>
</evidence>
<keyword evidence="10" id="KW-1185">Reference proteome</keyword>
<dbReference type="GO" id="GO:0005886">
    <property type="term" value="C:plasma membrane"/>
    <property type="evidence" value="ECO:0007669"/>
    <property type="project" value="TreeGrafter"/>
</dbReference>
<feature type="domain" description="Multidrug resistance protein MdtA-like beta-barrel" evidence="7">
    <location>
        <begin position="210"/>
        <end position="297"/>
    </location>
</feature>
<dbReference type="GO" id="GO:0022857">
    <property type="term" value="F:transmembrane transporter activity"/>
    <property type="evidence" value="ECO:0007669"/>
    <property type="project" value="InterPro"/>
</dbReference>
<proteinExistence type="inferred from homology"/>